<dbReference type="Gene3D" id="3.80.10.10">
    <property type="entry name" value="Ribonuclease Inhibitor"/>
    <property type="match status" value="1"/>
</dbReference>
<protein>
    <submittedName>
        <fullName evidence="1">Uncharacterized protein</fullName>
    </submittedName>
</protein>
<proteinExistence type="predicted"/>
<gene>
    <name evidence="1" type="ORF">WG66_9819</name>
</gene>
<organism evidence="1 2">
    <name type="scientific">Moniliophthora roreri</name>
    <name type="common">Frosty pod rot fungus</name>
    <name type="synonym">Monilia roreri</name>
    <dbReference type="NCBI Taxonomy" id="221103"/>
    <lineage>
        <taxon>Eukaryota</taxon>
        <taxon>Fungi</taxon>
        <taxon>Dikarya</taxon>
        <taxon>Basidiomycota</taxon>
        <taxon>Agaricomycotina</taxon>
        <taxon>Agaricomycetes</taxon>
        <taxon>Agaricomycetidae</taxon>
        <taxon>Agaricales</taxon>
        <taxon>Marasmiineae</taxon>
        <taxon>Marasmiaceae</taxon>
        <taxon>Moniliophthora</taxon>
    </lineage>
</organism>
<evidence type="ECO:0000313" key="1">
    <source>
        <dbReference type="EMBL" id="KTB37580.1"/>
    </source>
</evidence>
<dbReference type="AlphaFoldDB" id="A0A0W0FMN0"/>
<comment type="caution">
    <text evidence="1">The sequence shown here is derived from an EMBL/GenBank/DDBJ whole genome shotgun (WGS) entry which is preliminary data.</text>
</comment>
<name>A0A0W0FMN0_MONRR</name>
<reference evidence="1 2" key="1">
    <citation type="submission" date="2015-12" db="EMBL/GenBank/DDBJ databases">
        <title>Draft genome sequence of Moniliophthora roreri, the causal agent of frosty pod rot of cacao.</title>
        <authorList>
            <person name="Aime M.C."/>
            <person name="Diaz-Valderrama J.R."/>
            <person name="Kijpornyongpan T."/>
            <person name="Phillips-Mora W."/>
        </authorList>
    </citation>
    <scope>NUCLEOTIDE SEQUENCE [LARGE SCALE GENOMIC DNA]</scope>
    <source>
        <strain evidence="1 2">MCA 2952</strain>
    </source>
</reference>
<dbReference type="EMBL" id="LATX01001838">
    <property type="protein sequence ID" value="KTB37580.1"/>
    <property type="molecule type" value="Genomic_DNA"/>
</dbReference>
<dbReference type="Proteomes" id="UP000054988">
    <property type="component" value="Unassembled WGS sequence"/>
</dbReference>
<accession>A0A0W0FMN0</accession>
<evidence type="ECO:0000313" key="2">
    <source>
        <dbReference type="Proteomes" id="UP000054988"/>
    </source>
</evidence>
<dbReference type="SUPFAM" id="SSF52047">
    <property type="entry name" value="RNI-like"/>
    <property type="match status" value="1"/>
</dbReference>
<dbReference type="InterPro" id="IPR032675">
    <property type="entry name" value="LRR_dom_sf"/>
</dbReference>
<sequence>MKRSTYPCSYPLGAHRPEGTRCSCSLGLPNELLGYVFTLCTSYDGALFLPNTQSAPYASQALALASVCSHWCSLALSTPQIWADIVILPRTATSRDRQRNVHLLEMHLDRSNNVPVTLSLPDPSMGVDQLLWGTLRAKLDPKRIIHFRFSVGPREFILEEVIHSLFMETRSGAENEEFTLHFPYLESITTRYDGVQALLERCTFPRLHTLSIFNASHVYPTDFTHTLTFPWAQITTLYFHVYSGTEVSSILKSCPLLRSLYLCVNEEAPELQSRSSCEVPFLKRLSVSVQTSGIAEAPNLTVALLGSLMCPRLEELSIRAMGLARWRTPVHCSVDDALESFLQGSGCGLKKLMIDNIPLSISIRFLARLPELRYLVLGEVITSPGQNGSAIAMRNVLNALGGLPCTGEIDCLHGGASLHSAHSHQLLPMLKGFQMVLNGSQGWCTTENTLRAFETVIRSRELSSASLIIPPNVVRRHREAQDVLGRLKASDWSADIALRVATRIGELEEVLVGSPRDSEVKNRKGVARSMYTTWFQTERSFWMEYE</sequence>